<dbReference type="PRINTS" id="PR00862">
    <property type="entry name" value="PROLIGOPTASE"/>
</dbReference>
<organism evidence="4 5">
    <name type="scientific">Candidatus Uhrbacteria bacterium RIFCSPHIGHO2_12_FULL_54_23</name>
    <dbReference type="NCBI Taxonomy" id="1802397"/>
    <lineage>
        <taxon>Bacteria</taxon>
        <taxon>Candidatus Uhriibacteriota</taxon>
    </lineage>
</organism>
<dbReference type="SUPFAM" id="SSF53474">
    <property type="entry name" value="alpha/beta-Hydrolases"/>
    <property type="match status" value="1"/>
</dbReference>
<dbReference type="GO" id="GO:0006508">
    <property type="term" value="P:proteolysis"/>
    <property type="evidence" value="ECO:0007669"/>
    <property type="project" value="InterPro"/>
</dbReference>
<evidence type="ECO:0000313" key="5">
    <source>
        <dbReference type="Proteomes" id="UP000176604"/>
    </source>
</evidence>
<dbReference type="InterPro" id="IPR029058">
    <property type="entry name" value="AB_hydrolase_fold"/>
</dbReference>
<accession>A0A1F7UMW1</accession>
<dbReference type="GO" id="GO:0070012">
    <property type="term" value="F:oligopeptidase activity"/>
    <property type="evidence" value="ECO:0007669"/>
    <property type="project" value="TreeGrafter"/>
</dbReference>
<dbReference type="Gene3D" id="3.40.50.1820">
    <property type="entry name" value="alpha/beta hydrolase"/>
    <property type="match status" value="1"/>
</dbReference>
<comment type="catalytic activity">
    <reaction evidence="1">
        <text>Hydrolysis of Pro-|-Xaa &gt;&gt; Ala-|-Xaa in oligopeptides.</text>
        <dbReference type="EC" id="3.4.21.26"/>
    </reaction>
</comment>
<gene>
    <name evidence="4" type="ORF">A3J43_01390</name>
</gene>
<feature type="domain" description="Peptidase S9 prolyl oligopeptidase catalytic" evidence="3">
    <location>
        <begin position="1"/>
        <end position="142"/>
    </location>
</feature>
<dbReference type="InterPro" id="IPR001375">
    <property type="entry name" value="Peptidase_S9_cat"/>
</dbReference>
<dbReference type="InterPro" id="IPR002470">
    <property type="entry name" value="Peptidase_S9A"/>
</dbReference>
<protein>
    <recommendedName>
        <fullName evidence="2">prolyl oligopeptidase</fullName>
        <ecNumber evidence="2">3.4.21.26</ecNumber>
    </recommendedName>
</protein>
<dbReference type="Proteomes" id="UP000176604">
    <property type="component" value="Unassembled WGS sequence"/>
</dbReference>
<dbReference type="GO" id="GO:0004252">
    <property type="term" value="F:serine-type endopeptidase activity"/>
    <property type="evidence" value="ECO:0007669"/>
    <property type="project" value="UniProtKB-EC"/>
</dbReference>
<evidence type="ECO:0000256" key="1">
    <source>
        <dbReference type="ARBA" id="ARBA00001070"/>
    </source>
</evidence>
<evidence type="ECO:0000256" key="2">
    <source>
        <dbReference type="ARBA" id="ARBA00011897"/>
    </source>
</evidence>
<dbReference type="GO" id="GO:0005829">
    <property type="term" value="C:cytosol"/>
    <property type="evidence" value="ECO:0007669"/>
    <property type="project" value="TreeGrafter"/>
</dbReference>
<evidence type="ECO:0000313" key="4">
    <source>
        <dbReference type="EMBL" id="OGL79038.1"/>
    </source>
</evidence>
<dbReference type="EC" id="3.4.21.26" evidence="2"/>
<dbReference type="EMBL" id="MGEF01000019">
    <property type="protein sequence ID" value="OGL79038.1"/>
    <property type="molecule type" value="Genomic_DNA"/>
</dbReference>
<name>A0A1F7UMW1_9BACT</name>
<dbReference type="STRING" id="1802397.A3J43_01390"/>
<comment type="caution">
    <text evidence="4">The sequence shown here is derived from an EMBL/GenBank/DDBJ whole genome shotgun (WGS) entry which is preliminary data.</text>
</comment>
<proteinExistence type="predicted"/>
<evidence type="ECO:0000259" key="3">
    <source>
        <dbReference type="Pfam" id="PF00326"/>
    </source>
</evidence>
<dbReference type="PANTHER" id="PTHR42881">
    <property type="entry name" value="PROLYL ENDOPEPTIDASE"/>
    <property type="match status" value="1"/>
</dbReference>
<sequence>MGRSGGGYLALAALTQKPEAFDAVCAKVPIADTNIIDTDPFQKRNEVSGEWPKPGSKKHYNPLENIKQRENYAPTMIVTSLDDPRIPAPGSLKFVDELQKCDPNQKHCIIIEQGTGHGLSTPPNQLIETQATMFAFFAENLELKTKPA</sequence>
<dbReference type="InterPro" id="IPR051167">
    <property type="entry name" value="Prolyl_oligopep/macrocyclase"/>
</dbReference>
<dbReference type="AlphaFoldDB" id="A0A1F7UMW1"/>
<dbReference type="Pfam" id="PF00326">
    <property type="entry name" value="Peptidase_S9"/>
    <property type="match status" value="1"/>
</dbReference>
<dbReference type="PANTHER" id="PTHR42881:SF2">
    <property type="entry name" value="PROLYL ENDOPEPTIDASE"/>
    <property type="match status" value="1"/>
</dbReference>
<reference evidence="4 5" key="1">
    <citation type="journal article" date="2016" name="Nat. Commun.">
        <title>Thousands of microbial genomes shed light on interconnected biogeochemical processes in an aquifer system.</title>
        <authorList>
            <person name="Anantharaman K."/>
            <person name="Brown C.T."/>
            <person name="Hug L.A."/>
            <person name="Sharon I."/>
            <person name="Castelle C.J."/>
            <person name="Probst A.J."/>
            <person name="Thomas B.C."/>
            <person name="Singh A."/>
            <person name="Wilkins M.J."/>
            <person name="Karaoz U."/>
            <person name="Brodie E.L."/>
            <person name="Williams K.H."/>
            <person name="Hubbard S.S."/>
            <person name="Banfield J.F."/>
        </authorList>
    </citation>
    <scope>NUCLEOTIDE SEQUENCE [LARGE SCALE GENOMIC DNA]</scope>
</reference>